<reference evidence="11" key="2">
    <citation type="journal article" date="2017" name="Sci. Adv.">
        <title>A tail of two voltages: Proteomic comparison of the three electric organs of the electric eel.</title>
        <authorList>
            <person name="Traeger L.L."/>
            <person name="Sabat G."/>
            <person name="Barrett-Wilt G.A."/>
            <person name="Wells G.B."/>
            <person name="Sussman M.R."/>
        </authorList>
    </citation>
    <scope>NUCLEOTIDE SEQUENCE [LARGE SCALE GENOMIC DNA]</scope>
</reference>
<keyword evidence="11" id="KW-1185">Reference proteome</keyword>
<name>A0A4W4DML0_ELEEL</name>
<dbReference type="SMART" id="SM00645">
    <property type="entry name" value="Pept_C1"/>
    <property type="match status" value="1"/>
</dbReference>
<sequence>MLSSLLFTVLFGSVVALYDPNLDMHWELWKKKHHKIYMSELEESGRRQIWEGNLRRITVHNLETSMGMHTFDIGMNHMGDMTPEEILQKLAGTRVPAELKRPSTFVASAGVTVPDSVDWRSSGYVTDVKNQGSCGSCWAFSAAGALEGQLKKTTGQLLSLSPQNLVDCSSKYGNKGCNGGFMSEAFQYIIDNGGIDSDAAYPYTAVQGDCKYDPTKQAANCSSYTFLPYGDEEALKQAVATIGPIAVAIDATHPLFIMYRSGVYNDRSCSQHVNHAVLVVGYGTLNGQDYWLVKNSWGTTFGDGGYIRIARNQGNMCGIASYGCYPIM</sequence>
<dbReference type="InterPro" id="IPR013201">
    <property type="entry name" value="Prot_inhib_I29"/>
</dbReference>
<dbReference type="SMART" id="SM00848">
    <property type="entry name" value="Inhibitor_I29"/>
    <property type="match status" value="1"/>
</dbReference>
<dbReference type="PROSITE" id="PS00139">
    <property type="entry name" value="THIOL_PROTEASE_CYS"/>
    <property type="match status" value="1"/>
</dbReference>
<keyword evidence="4" id="KW-0788">Thiol protease</keyword>
<dbReference type="SUPFAM" id="SSF54001">
    <property type="entry name" value="Cysteine proteinases"/>
    <property type="match status" value="1"/>
</dbReference>
<dbReference type="Pfam" id="PF08246">
    <property type="entry name" value="Inhibitor_I29"/>
    <property type="match status" value="1"/>
</dbReference>
<dbReference type="GO" id="GO:0006508">
    <property type="term" value="P:proteolysis"/>
    <property type="evidence" value="ECO:0007669"/>
    <property type="project" value="UniProtKB-KW"/>
</dbReference>
<reference evidence="10" key="4">
    <citation type="submission" date="2025-08" db="UniProtKB">
        <authorList>
            <consortium name="Ensembl"/>
        </authorList>
    </citation>
    <scope>IDENTIFICATION</scope>
</reference>
<dbReference type="InterPro" id="IPR039417">
    <property type="entry name" value="Peptidase_C1A_papain-like"/>
</dbReference>
<reference evidence="10" key="5">
    <citation type="submission" date="2025-09" db="UniProtKB">
        <authorList>
            <consortium name="Ensembl"/>
        </authorList>
    </citation>
    <scope>IDENTIFICATION</scope>
</reference>
<accession>A0A4W4DML0</accession>
<evidence type="ECO:0000313" key="10">
    <source>
        <dbReference type="Ensembl" id="ENSEEEP00000000183.2"/>
    </source>
</evidence>
<evidence type="ECO:0000256" key="2">
    <source>
        <dbReference type="ARBA" id="ARBA00022670"/>
    </source>
</evidence>
<dbReference type="PROSITE" id="PS00639">
    <property type="entry name" value="THIOL_PROTEASE_HIS"/>
    <property type="match status" value="1"/>
</dbReference>
<dbReference type="OMA" id="KSNPNQM"/>
<evidence type="ECO:0000256" key="1">
    <source>
        <dbReference type="ARBA" id="ARBA00008455"/>
    </source>
</evidence>
<keyword evidence="5" id="KW-0865">Zymogen</keyword>
<dbReference type="InterPro" id="IPR025660">
    <property type="entry name" value="Pept_his_AS"/>
</dbReference>
<feature type="signal peptide" evidence="7">
    <location>
        <begin position="1"/>
        <end position="16"/>
    </location>
</feature>
<evidence type="ECO:0000259" key="8">
    <source>
        <dbReference type="SMART" id="SM00645"/>
    </source>
</evidence>
<evidence type="ECO:0000259" key="9">
    <source>
        <dbReference type="SMART" id="SM00848"/>
    </source>
</evidence>
<evidence type="ECO:0008006" key="12">
    <source>
        <dbReference type="Google" id="ProtNLM"/>
    </source>
</evidence>
<reference evidence="11" key="1">
    <citation type="journal article" date="2014" name="Science">
        <title>Nonhuman genetics. Genomic basis for the convergent evolution of electric organs.</title>
        <authorList>
            <person name="Gallant J.R."/>
            <person name="Traeger L.L."/>
            <person name="Volkening J.D."/>
            <person name="Moffett H."/>
            <person name="Chen P.H."/>
            <person name="Novina C.D."/>
            <person name="Phillips G.N.Jr."/>
            <person name="Anand R."/>
            <person name="Wells G.B."/>
            <person name="Pinch M."/>
            <person name="Guth R."/>
            <person name="Unguez G.A."/>
            <person name="Albert J.S."/>
            <person name="Zakon H.H."/>
            <person name="Samanta M.P."/>
            <person name="Sussman M.R."/>
        </authorList>
    </citation>
    <scope>NUCLEOTIDE SEQUENCE [LARGE SCALE GENOMIC DNA]</scope>
</reference>
<evidence type="ECO:0000256" key="3">
    <source>
        <dbReference type="ARBA" id="ARBA00022801"/>
    </source>
</evidence>
<protein>
    <recommendedName>
        <fullName evidence="12">Cathepsin S</fullName>
    </recommendedName>
</protein>
<dbReference type="PROSITE" id="PS00640">
    <property type="entry name" value="THIOL_PROTEASE_ASN"/>
    <property type="match status" value="1"/>
</dbReference>
<dbReference type="InterPro" id="IPR000668">
    <property type="entry name" value="Peptidase_C1A_C"/>
</dbReference>
<feature type="domain" description="Cathepsin propeptide inhibitor" evidence="9">
    <location>
        <begin position="26"/>
        <end position="86"/>
    </location>
</feature>
<dbReference type="PRINTS" id="PR00705">
    <property type="entry name" value="PAPAIN"/>
</dbReference>
<dbReference type="RefSeq" id="XP_026862483.1">
    <property type="nucleotide sequence ID" value="XM_027006682.2"/>
</dbReference>
<keyword evidence="3" id="KW-0378">Hydrolase</keyword>
<dbReference type="GeneID" id="113575272"/>
<dbReference type="CDD" id="cd02248">
    <property type="entry name" value="Peptidase_C1A"/>
    <property type="match status" value="1"/>
</dbReference>
<dbReference type="STRING" id="8005.ENSEEEP00000000183"/>
<dbReference type="InterPro" id="IPR025661">
    <property type="entry name" value="Pept_asp_AS"/>
</dbReference>
<dbReference type="FunFam" id="3.90.70.10:FF:000006">
    <property type="entry name" value="Cathepsin S"/>
    <property type="match status" value="1"/>
</dbReference>
<dbReference type="CTD" id="554157"/>
<keyword evidence="7" id="KW-0732">Signal</keyword>
<dbReference type="GO" id="GO:0008234">
    <property type="term" value="F:cysteine-type peptidase activity"/>
    <property type="evidence" value="ECO:0007669"/>
    <property type="project" value="UniProtKB-KW"/>
</dbReference>
<dbReference type="GeneTree" id="ENSGT00940000155176"/>
<organism evidence="10 11">
    <name type="scientific">Electrophorus electricus</name>
    <name type="common">Electric eel</name>
    <name type="synonym">Gymnotus electricus</name>
    <dbReference type="NCBI Taxonomy" id="8005"/>
    <lineage>
        <taxon>Eukaryota</taxon>
        <taxon>Metazoa</taxon>
        <taxon>Chordata</taxon>
        <taxon>Craniata</taxon>
        <taxon>Vertebrata</taxon>
        <taxon>Euteleostomi</taxon>
        <taxon>Actinopterygii</taxon>
        <taxon>Neopterygii</taxon>
        <taxon>Teleostei</taxon>
        <taxon>Ostariophysi</taxon>
        <taxon>Gymnotiformes</taxon>
        <taxon>Gymnotoidei</taxon>
        <taxon>Gymnotidae</taxon>
        <taxon>Electrophorus</taxon>
    </lineage>
</organism>
<evidence type="ECO:0000256" key="5">
    <source>
        <dbReference type="ARBA" id="ARBA00023145"/>
    </source>
</evidence>
<dbReference type="Proteomes" id="UP000314983">
    <property type="component" value="Chromosome 10"/>
</dbReference>
<dbReference type="InterPro" id="IPR038765">
    <property type="entry name" value="Papain-like_cys_pep_sf"/>
</dbReference>
<dbReference type="Ensembl" id="ENSEEET00000000189.2">
    <property type="protein sequence ID" value="ENSEEEP00000000183.2"/>
    <property type="gene ID" value="ENSEEEG00000000099.2"/>
</dbReference>
<comment type="similarity">
    <text evidence="1">Belongs to the peptidase C1 family.</text>
</comment>
<proteinExistence type="inferred from homology"/>
<reference evidence="10" key="3">
    <citation type="submission" date="2020-05" db="EMBL/GenBank/DDBJ databases">
        <title>Electrophorus electricus (electric eel) genome, fEleEle1, primary haplotype.</title>
        <authorList>
            <person name="Myers G."/>
            <person name="Meyer A."/>
            <person name="Fedrigo O."/>
            <person name="Formenti G."/>
            <person name="Rhie A."/>
            <person name="Tracey A."/>
            <person name="Sims Y."/>
            <person name="Jarvis E.D."/>
        </authorList>
    </citation>
    <scope>NUCLEOTIDE SEQUENCE [LARGE SCALE GENOMIC DNA]</scope>
</reference>
<evidence type="ECO:0000256" key="6">
    <source>
        <dbReference type="ARBA" id="ARBA00023157"/>
    </source>
</evidence>
<keyword evidence="2" id="KW-0645">Protease</keyword>
<dbReference type="KEGG" id="eee:113575272"/>
<dbReference type="AlphaFoldDB" id="A0A4W4DML0"/>
<dbReference type="PANTHER" id="PTHR12411">
    <property type="entry name" value="CYSTEINE PROTEASE FAMILY C1-RELATED"/>
    <property type="match status" value="1"/>
</dbReference>
<gene>
    <name evidence="10" type="primary">ctss2.1</name>
</gene>
<keyword evidence="6" id="KW-1015">Disulfide bond</keyword>
<evidence type="ECO:0000256" key="7">
    <source>
        <dbReference type="SAM" id="SignalP"/>
    </source>
</evidence>
<evidence type="ECO:0000256" key="4">
    <source>
        <dbReference type="ARBA" id="ARBA00022807"/>
    </source>
</evidence>
<feature type="chain" id="PRO_5044226742" description="Cathepsin S" evidence="7">
    <location>
        <begin position="17"/>
        <end position="328"/>
    </location>
</feature>
<feature type="domain" description="Peptidase C1A papain C-terminal" evidence="8">
    <location>
        <begin position="113"/>
        <end position="327"/>
    </location>
</feature>
<dbReference type="InterPro" id="IPR013128">
    <property type="entry name" value="Peptidase_C1A"/>
</dbReference>
<evidence type="ECO:0000313" key="11">
    <source>
        <dbReference type="Proteomes" id="UP000314983"/>
    </source>
</evidence>
<dbReference type="InterPro" id="IPR000169">
    <property type="entry name" value="Pept_cys_AS"/>
</dbReference>
<dbReference type="Gene3D" id="3.90.70.10">
    <property type="entry name" value="Cysteine proteinases"/>
    <property type="match status" value="1"/>
</dbReference>
<dbReference type="Pfam" id="PF00112">
    <property type="entry name" value="Peptidase_C1"/>
    <property type="match status" value="1"/>
</dbReference>